<feature type="chain" id="PRO_5045858280" evidence="4">
    <location>
        <begin position="25"/>
        <end position="425"/>
    </location>
</feature>
<dbReference type="Pfam" id="PF03573">
    <property type="entry name" value="OprD"/>
    <property type="match status" value="1"/>
</dbReference>
<organism evidence="5 6">
    <name type="scientific">Endozoicomonas euniceicola</name>
    <dbReference type="NCBI Taxonomy" id="1234143"/>
    <lineage>
        <taxon>Bacteria</taxon>
        <taxon>Pseudomonadati</taxon>
        <taxon>Pseudomonadota</taxon>
        <taxon>Gammaproteobacteria</taxon>
        <taxon>Oceanospirillales</taxon>
        <taxon>Endozoicomonadaceae</taxon>
        <taxon>Endozoicomonas</taxon>
    </lineage>
</organism>
<keyword evidence="6" id="KW-1185">Reference proteome</keyword>
<accession>A0ABY6GMJ7</accession>
<name>A0ABY6GMJ7_9GAMM</name>
<sequence>MKLFAKSALCAAIATSVFTVSAQAEITTTDPSFKLTYKNYFWKQKDTAGEPKYYRDEWVQALVADIDTGYVNDIIGAVITAGATNTFHAKKGTSISNIAVGGDGKYNDIGGFQQAFLKAKYQLSGVDLKGSHGVKKRSYELYGNSGSRILLGSSYGSDASVQFKDLTLYGSNITGASNRNESKFHHDLTIDGKDTKVQILGAQYSIAGVGLTGEQLIVKDYLKKHFAKVDYTFDFGEGRSLDTDIRYGKAVDDGGLYNGKLNSSYVNLNATYNFNNAYVGFGYNKVSGDDWNDSVGDQGNAGTFNSSLSQWADYDTEGEQAYLITAGYNFADQGLPGLSIDAYAAKGSDSKTYGSDFDRNEWSTYVSYSFDGKLKGLSIAWLHVNYNFDGTALKDIAGSDTKKGDVEKSRDTSNRFYLKYSVAVF</sequence>
<proteinExistence type="inferred from homology"/>
<dbReference type="PANTHER" id="PTHR34596">
    <property type="entry name" value="CHITOPORIN"/>
    <property type="match status" value="1"/>
</dbReference>
<keyword evidence="2" id="KW-0813">Transport</keyword>
<feature type="signal peptide" evidence="4">
    <location>
        <begin position="1"/>
        <end position="24"/>
    </location>
</feature>
<dbReference type="Gene3D" id="2.40.160.10">
    <property type="entry name" value="Porin"/>
    <property type="match status" value="1"/>
</dbReference>
<dbReference type="EMBL" id="CP103300">
    <property type="protein sequence ID" value="UYM13945.1"/>
    <property type="molecule type" value="Genomic_DNA"/>
</dbReference>
<dbReference type="InterPro" id="IPR005318">
    <property type="entry name" value="OM_porin_bac"/>
</dbReference>
<dbReference type="Proteomes" id="UP001163255">
    <property type="component" value="Chromosome"/>
</dbReference>
<evidence type="ECO:0000256" key="2">
    <source>
        <dbReference type="ARBA" id="ARBA00022448"/>
    </source>
</evidence>
<evidence type="ECO:0000256" key="4">
    <source>
        <dbReference type="SAM" id="SignalP"/>
    </source>
</evidence>
<evidence type="ECO:0000313" key="5">
    <source>
        <dbReference type="EMBL" id="UYM13945.1"/>
    </source>
</evidence>
<gene>
    <name evidence="5" type="ORF">NX720_13565</name>
</gene>
<protein>
    <submittedName>
        <fullName evidence="5">OprD family porin</fullName>
    </submittedName>
</protein>
<comment type="similarity">
    <text evidence="1">Belongs to the outer membrane porin (Opr) (TC 1.B.25) family.</text>
</comment>
<evidence type="ECO:0000313" key="6">
    <source>
        <dbReference type="Proteomes" id="UP001163255"/>
    </source>
</evidence>
<evidence type="ECO:0000256" key="1">
    <source>
        <dbReference type="ARBA" id="ARBA00009075"/>
    </source>
</evidence>
<evidence type="ECO:0000256" key="3">
    <source>
        <dbReference type="ARBA" id="ARBA00022729"/>
    </source>
</evidence>
<dbReference type="InterPro" id="IPR023614">
    <property type="entry name" value="Porin_dom_sf"/>
</dbReference>
<dbReference type="RefSeq" id="WP_262595346.1">
    <property type="nucleotide sequence ID" value="NZ_CP103300.1"/>
</dbReference>
<reference evidence="5" key="1">
    <citation type="submission" date="2022-10" db="EMBL/GenBank/DDBJ databases">
        <title>Completed Genome Sequence of two octocoral isolated bacterium, Endozoicomonas euniceicola EF212T and Endozoicomonas gorgoniicola PS125T.</title>
        <authorList>
            <person name="Chiou Y.-J."/>
            <person name="Chen Y.-H."/>
        </authorList>
    </citation>
    <scope>NUCLEOTIDE SEQUENCE</scope>
    <source>
        <strain evidence="5">EF212</strain>
    </source>
</reference>
<keyword evidence="3 4" id="KW-0732">Signal</keyword>
<dbReference type="PANTHER" id="PTHR34596:SF2">
    <property type="entry name" value="CHITOPORIN"/>
    <property type="match status" value="1"/>
</dbReference>